<dbReference type="OrthoDB" id="9813817at2"/>
<dbReference type="RefSeq" id="WP_050726484.1">
    <property type="nucleotide sequence ID" value="NZ_CP012332.1"/>
</dbReference>
<evidence type="ECO:0000313" key="2">
    <source>
        <dbReference type="Proteomes" id="UP000055590"/>
    </source>
</evidence>
<dbReference type="Proteomes" id="UP000055590">
    <property type="component" value="Chromosome"/>
</dbReference>
<evidence type="ECO:0000313" key="1">
    <source>
        <dbReference type="EMBL" id="AKU92294.1"/>
    </source>
</evidence>
<evidence type="ECO:0008006" key="3">
    <source>
        <dbReference type="Google" id="ProtNLM"/>
    </source>
</evidence>
<accession>A0A0K1PGQ6</accession>
<organism evidence="1 2">
    <name type="scientific">Vulgatibacter incomptus</name>
    <dbReference type="NCBI Taxonomy" id="1391653"/>
    <lineage>
        <taxon>Bacteria</taxon>
        <taxon>Pseudomonadati</taxon>
        <taxon>Myxococcota</taxon>
        <taxon>Myxococcia</taxon>
        <taxon>Myxococcales</taxon>
        <taxon>Cystobacterineae</taxon>
        <taxon>Vulgatibacteraceae</taxon>
        <taxon>Vulgatibacter</taxon>
    </lineage>
</organism>
<dbReference type="STRING" id="1391653.AKJ08_2681"/>
<gene>
    <name evidence="1" type="ORF">AKJ08_2681</name>
</gene>
<sequence>MSDKPTNHDAQQLEIQIDEDTAQGVYANLATVTHNPTEFVLDFIYVQPQQPKAKVRSRVITSPLHLKRLLLALQENVARYEKRFGPIEGGGEPDLPVH</sequence>
<dbReference type="AlphaFoldDB" id="A0A0K1PGQ6"/>
<reference evidence="1 2" key="1">
    <citation type="submission" date="2015-08" db="EMBL/GenBank/DDBJ databases">
        <authorList>
            <person name="Babu N.S."/>
            <person name="Beckwith C.J."/>
            <person name="Beseler K.G."/>
            <person name="Brison A."/>
            <person name="Carone J.V."/>
            <person name="Caskin T.P."/>
            <person name="Diamond M."/>
            <person name="Durham M.E."/>
            <person name="Foxe J.M."/>
            <person name="Go M."/>
            <person name="Henderson B.A."/>
            <person name="Jones I.B."/>
            <person name="McGettigan J.A."/>
            <person name="Micheletti S.J."/>
            <person name="Nasrallah M.E."/>
            <person name="Ortiz D."/>
            <person name="Piller C.R."/>
            <person name="Privatt S.R."/>
            <person name="Schneider S.L."/>
            <person name="Sharp S."/>
            <person name="Smith T.C."/>
            <person name="Stanton J.D."/>
            <person name="Ullery H.E."/>
            <person name="Wilson R.J."/>
            <person name="Serrano M.G."/>
            <person name="Buck G."/>
            <person name="Lee V."/>
            <person name="Wang Y."/>
            <person name="Carvalho R."/>
            <person name="Voegtly L."/>
            <person name="Shi R."/>
            <person name="Duckworth R."/>
            <person name="Johnson A."/>
            <person name="Loviza R."/>
            <person name="Walstead R."/>
            <person name="Shah Z."/>
            <person name="Kiflezghi M."/>
            <person name="Wade K."/>
            <person name="Ball S.L."/>
            <person name="Bradley K.W."/>
            <person name="Asai D.J."/>
            <person name="Bowman C.A."/>
            <person name="Russell D.A."/>
            <person name="Pope W.H."/>
            <person name="Jacobs-Sera D."/>
            <person name="Hendrix R.W."/>
            <person name="Hatfull G.F."/>
        </authorList>
    </citation>
    <scope>NUCLEOTIDE SEQUENCE [LARGE SCALE GENOMIC DNA]</scope>
    <source>
        <strain evidence="1 2">DSM 27710</strain>
    </source>
</reference>
<keyword evidence="2" id="KW-1185">Reference proteome</keyword>
<dbReference type="Pfam" id="PF11950">
    <property type="entry name" value="DUF3467"/>
    <property type="match status" value="1"/>
</dbReference>
<protein>
    <recommendedName>
        <fullName evidence="3">DUF3467 domain-containing protein</fullName>
    </recommendedName>
</protein>
<dbReference type="KEGG" id="vin:AKJ08_2681"/>
<dbReference type="InterPro" id="IPR021857">
    <property type="entry name" value="DUF3467"/>
</dbReference>
<dbReference type="EMBL" id="CP012332">
    <property type="protein sequence ID" value="AKU92294.1"/>
    <property type="molecule type" value="Genomic_DNA"/>
</dbReference>
<proteinExistence type="predicted"/>
<name>A0A0K1PGQ6_9BACT</name>